<dbReference type="AlphaFoldDB" id="A0AB38XPU2"/>
<accession>A0AB38XPU2</accession>
<evidence type="ECO:0000313" key="1">
    <source>
        <dbReference type="EMBL" id="WCE46321.1"/>
    </source>
</evidence>
<dbReference type="RefSeq" id="WP_048706937.1">
    <property type="nucleotide sequence ID" value="NZ_CP116394.1"/>
</dbReference>
<protein>
    <submittedName>
        <fullName evidence="1">Uncharacterized protein</fullName>
    </submittedName>
</protein>
<organism evidence="1 2">
    <name type="scientific">Winkia neuii subsp. anitrata</name>
    <dbReference type="NCBI Taxonomy" id="29318"/>
    <lineage>
        <taxon>Bacteria</taxon>
        <taxon>Bacillati</taxon>
        <taxon>Actinomycetota</taxon>
        <taxon>Actinomycetes</taxon>
        <taxon>Actinomycetales</taxon>
        <taxon>Actinomycetaceae</taxon>
        <taxon>Winkia</taxon>
    </lineage>
</organism>
<gene>
    <name evidence="1" type="ORF">PIG85_01355</name>
</gene>
<name>A0AB38XPU2_9ACTO</name>
<sequence length="88" mass="9869">MNNEEKAPMSELELAKAWGAVHENLQAAVKALDHYLAEEEATPSTREPRRRLAYANVDALTAINFLAQLVPTICEHLRRAAAIKHQNH</sequence>
<dbReference type="Proteomes" id="UP001211044">
    <property type="component" value="Chromosome"/>
</dbReference>
<evidence type="ECO:0000313" key="2">
    <source>
        <dbReference type="Proteomes" id="UP001211044"/>
    </source>
</evidence>
<dbReference type="KEGG" id="wne:PIG85_01355"/>
<dbReference type="EMBL" id="CP116394">
    <property type="protein sequence ID" value="WCE46321.1"/>
    <property type="molecule type" value="Genomic_DNA"/>
</dbReference>
<proteinExistence type="predicted"/>
<reference evidence="1" key="1">
    <citation type="submission" date="2023-01" db="EMBL/GenBank/DDBJ databases">
        <title>Comparative Genomic Analysis of the Clinically-Derived Winkia Strain NY0527 Provides Evidence into the Taxonomic Reassignment of Winkia neuii and Characterizes Their Virulence Traits.</title>
        <authorList>
            <person name="Cai X."/>
            <person name="Peng Y."/>
            <person name="Li M."/>
            <person name="Qiu Y."/>
            <person name="Wang Y."/>
            <person name="Xu L."/>
            <person name="Hou Q."/>
        </authorList>
    </citation>
    <scope>NUCLEOTIDE SEQUENCE</scope>
    <source>
        <strain evidence="1">NY0527</strain>
    </source>
</reference>